<accession>A0A1H5H0F6</accession>
<feature type="domain" description="Flavodoxin-like fold" evidence="7">
    <location>
        <begin position="1"/>
        <end position="221"/>
    </location>
</feature>
<protein>
    <recommendedName>
        <fullName evidence="6">FMN dependent NADH:quinone oxidoreductase</fullName>
        <ecNumber evidence="6">1.6.5.-</ecNumber>
    </recommendedName>
    <alternativeName>
        <fullName evidence="6">Azo-dye reductase</fullName>
    </alternativeName>
    <alternativeName>
        <fullName evidence="6">FMN-dependent NADH-azo compound oxidoreductase</fullName>
    </alternativeName>
    <alternativeName>
        <fullName evidence="6">FMN-dependent NADH-azoreductase</fullName>
        <ecNumber evidence="6">1.7.1.17</ecNumber>
    </alternativeName>
</protein>
<dbReference type="InterPro" id="IPR023048">
    <property type="entry name" value="NADH:quinone_OxRdtase_FMN_depd"/>
</dbReference>
<comment type="cofactor">
    <cofactor evidence="6">
        <name>FMN</name>
        <dbReference type="ChEBI" id="CHEBI:58210"/>
    </cofactor>
    <text evidence="6">Binds 1 FMN per subunit.</text>
</comment>
<evidence type="ECO:0000256" key="3">
    <source>
        <dbReference type="ARBA" id="ARBA00023002"/>
    </source>
</evidence>
<comment type="catalytic activity">
    <reaction evidence="5">
        <text>N,N-dimethyl-1,4-phenylenediamine + anthranilate + 2 NAD(+) = 2-(4-dimethylaminophenyl)diazenylbenzoate + 2 NADH + 2 H(+)</text>
        <dbReference type="Rhea" id="RHEA:55872"/>
        <dbReference type="ChEBI" id="CHEBI:15378"/>
        <dbReference type="ChEBI" id="CHEBI:15783"/>
        <dbReference type="ChEBI" id="CHEBI:16567"/>
        <dbReference type="ChEBI" id="CHEBI:57540"/>
        <dbReference type="ChEBI" id="CHEBI:57945"/>
        <dbReference type="ChEBI" id="CHEBI:71579"/>
        <dbReference type="EC" id="1.7.1.17"/>
    </reaction>
    <physiologicalReaction direction="right-to-left" evidence="5">
        <dbReference type="Rhea" id="RHEA:55874"/>
    </physiologicalReaction>
</comment>
<evidence type="ECO:0000256" key="5">
    <source>
        <dbReference type="ARBA" id="ARBA00048542"/>
    </source>
</evidence>
<dbReference type="InterPro" id="IPR050104">
    <property type="entry name" value="FMN-dep_NADH:Q_OxRdtase_AzoR1"/>
</dbReference>
<feature type="binding site" evidence="6">
    <location>
        <begin position="160"/>
        <end position="163"/>
    </location>
    <ligand>
        <name>FMN</name>
        <dbReference type="ChEBI" id="CHEBI:58210"/>
    </ligand>
</feature>
<dbReference type="Gene3D" id="3.40.50.360">
    <property type="match status" value="1"/>
</dbReference>
<dbReference type="PANTHER" id="PTHR43741:SF4">
    <property type="entry name" value="FMN-DEPENDENT NADH:QUINONE OXIDOREDUCTASE"/>
    <property type="match status" value="1"/>
</dbReference>
<evidence type="ECO:0000313" key="8">
    <source>
        <dbReference type="EMBL" id="SEE21432.1"/>
    </source>
</evidence>
<evidence type="ECO:0000256" key="6">
    <source>
        <dbReference type="HAMAP-Rule" id="MF_01216"/>
    </source>
</evidence>
<dbReference type="HAMAP" id="MF_01216">
    <property type="entry name" value="Azoreductase_type1"/>
    <property type="match status" value="1"/>
</dbReference>
<comment type="catalytic activity">
    <reaction evidence="6">
        <text>2 a quinone + NADH + H(+) = 2 a 1,4-benzosemiquinone + NAD(+)</text>
        <dbReference type="Rhea" id="RHEA:65952"/>
        <dbReference type="ChEBI" id="CHEBI:15378"/>
        <dbReference type="ChEBI" id="CHEBI:57540"/>
        <dbReference type="ChEBI" id="CHEBI:57945"/>
        <dbReference type="ChEBI" id="CHEBI:132124"/>
        <dbReference type="ChEBI" id="CHEBI:134225"/>
    </reaction>
</comment>
<dbReference type="OrthoDB" id="9787136at2"/>
<comment type="function">
    <text evidence="6">Quinone reductase that provides resistance to thiol-specific stress caused by electrophilic quinones.</text>
</comment>
<evidence type="ECO:0000256" key="1">
    <source>
        <dbReference type="ARBA" id="ARBA00022630"/>
    </source>
</evidence>
<keyword evidence="1 6" id="KW-0285">Flavoprotein</keyword>
<dbReference type="EC" id="1.6.5.-" evidence="6"/>
<dbReference type="EC" id="1.7.1.17" evidence="6"/>
<sequence length="225" mass="23481">MKLLHIDSSISGSQSVSRQLTASIVARLKQTTPGLEITYRDLAIAPVPHQSPTILFAKMKALYEAGALAGHIVEMVAAAVQGGAKVDASTQAEFSETNVVLDEFLAADIVVLGAPMYNFGIPSQLKAWIDCLASPGKTFKYTATGVAGLAGGKKLIIASSRGGLYTASSPMAFMDHQETFLTSFFGFIGISDAAFVRAEGVGLGPEQRKLALETALADVSALTAA</sequence>
<feature type="binding site" evidence="6">
    <location>
        <begin position="116"/>
        <end position="119"/>
    </location>
    <ligand>
        <name>FMN</name>
        <dbReference type="ChEBI" id="CHEBI:58210"/>
    </ligand>
</feature>
<keyword evidence="3 6" id="KW-0560">Oxidoreductase</keyword>
<dbReference type="GO" id="GO:0010181">
    <property type="term" value="F:FMN binding"/>
    <property type="evidence" value="ECO:0007669"/>
    <property type="project" value="UniProtKB-UniRule"/>
</dbReference>
<feature type="binding site" evidence="6">
    <location>
        <position position="9"/>
    </location>
    <ligand>
        <name>FMN</name>
        <dbReference type="ChEBI" id="CHEBI:58210"/>
    </ligand>
</feature>
<feature type="binding site" evidence="6">
    <location>
        <begin position="15"/>
        <end position="17"/>
    </location>
    <ligand>
        <name>FMN</name>
        <dbReference type="ChEBI" id="CHEBI:58210"/>
    </ligand>
</feature>
<dbReference type="GO" id="GO:0009055">
    <property type="term" value="F:electron transfer activity"/>
    <property type="evidence" value="ECO:0007669"/>
    <property type="project" value="UniProtKB-UniRule"/>
</dbReference>
<keyword evidence="4 6" id="KW-0520">NAD</keyword>
<dbReference type="InterPro" id="IPR029039">
    <property type="entry name" value="Flavoprotein-like_sf"/>
</dbReference>
<name>A0A1H5H0F6_9BRAD</name>
<comment type="subunit">
    <text evidence="6">Homodimer.</text>
</comment>
<dbReference type="InterPro" id="IPR003680">
    <property type="entry name" value="Flavodoxin_fold"/>
</dbReference>
<evidence type="ECO:0000256" key="4">
    <source>
        <dbReference type="ARBA" id="ARBA00023027"/>
    </source>
</evidence>
<dbReference type="RefSeq" id="WP_074827959.1">
    <property type="nucleotide sequence ID" value="NZ_FNTI01000001.1"/>
</dbReference>
<dbReference type="GO" id="GO:0016652">
    <property type="term" value="F:oxidoreductase activity, acting on NAD(P)H as acceptor"/>
    <property type="evidence" value="ECO:0007669"/>
    <property type="project" value="UniProtKB-UniRule"/>
</dbReference>
<comment type="function">
    <text evidence="6">Also exhibits azoreductase activity. Catalyzes the reductive cleavage of the azo bond in aromatic azo compounds to the corresponding amines.</text>
</comment>
<proteinExistence type="inferred from homology"/>
<keyword evidence="2 6" id="KW-0288">FMN</keyword>
<dbReference type="PANTHER" id="PTHR43741">
    <property type="entry name" value="FMN-DEPENDENT NADH-AZOREDUCTASE 1"/>
    <property type="match status" value="1"/>
</dbReference>
<gene>
    <name evidence="6" type="primary">azoR</name>
    <name evidence="8" type="ORF">SAMN05444171_6677</name>
</gene>
<dbReference type="Pfam" id="PF02525">
    <property type="entry name" value="Flavodoxin_2"/>
    <property type="match status" value="1"/>
</dbReference>
<evidence type="ECO:0000259" key="7">
    <source>
        <dbReference type="Pfam" id="PF02525"/>
    </source>
</evidence>
<dbReference type="EMBL" id="FNTI01000001">
    <property type="protein sequence ID" value="SEE21432.1"/>
    <property type="molecule type" value="Genomic_DNA"/>
</dbReference>
<dbReference type="AlphaFoldDB" id="A0A1H5H0F6"/>
<comment type="similarity">
    <text evidence="6">Belongs to the azoreductase type 1 family.</text>
</comment>
<dbReference type="Proteomes" id="UP000183208">
    <property type="component" value="Unassembled WGS sequence"/>
</dbReference>
<reference evidence="8 9" key="1">
    <citation type="submission" date="2016-10" db="EMBL/GenBank/DDBJ databases">
        <authorList>
            <person name="de Groot N.N."/>
        </authorList>
    </citation>
    <scope>NUCLEOTIDE SEQUENCE [LARGE SCALE GENOMIC DNA]</scope>
    <source>
        <strain evidence="8 9">GAS522</strain>
    </source>
</reference>
<dbReference type="GO" id="GO:0016655">
    <property type="term" value="F:oxidoreductase activity, acting on NAD(P)H, quinone or similar compound as acceptor"/>
    <property type="evidence" value="ECO:0007669"/>
    <property type="project" value="InterPro"/>
</dbReference>
<evidence type="ECO:0000313" key="9">
    <source>
        <dbReference type="Proteomes" id="UP000183208"/>
    </source>
</evidence>
<organism evidence="8 9">
    <name type="scientific">Bradyrhizobium lablabi</name>
    <dbReference type="NCBI Taxonomy" id="722472"/>
    <lineage>
        <taxon>Bacteria</taxon>
        <taxon>Pseudomonadati</taxon>
        <taxon>Pseudomonadota</taxon>
        <taxon>Alphaproteobacteria</taxon>
        <taxon>Hyphomicrobiales</taxon>
        <taxon>Nitrobacteraceae</taxon>
        <taxon>Bradyrhizobium</taxon>
    </lineage>
</organism>
<dbReference type="SUPFAM" id="SSF52218">
    <property type="entry name" value="Flavoproteins"/>
    <property type="match status" value="1"/>
</dbReference>
<evidence type="ECO:0000256" key="2">
    <source>
        <dbReference type="ARBA" id="ARBA00022643"/>
    </source>
</evidence>